<accession>A0A9W8Y0L8</accession>
<dbReference type="AlphaFoldDB" id="A0A9W8Y0L8"/>
<protein>
    <submittedName>
        <fullName evidence="2">Uncharacterized protein</fullName>
    </submittedName>
</protein>
<feature type="region of interest" description="Disordered" evidence="1">
    <location>
        <begin position="1"/>
        <end position="20"/>
    </location>
</feature>
<dbReference type="OrthoDB" id="3800962at2759"/>
<keyword evidence="3" id="KW-1185">Reference proteome</keyword>
<evidence type="ECO:0000313" key="3">
    <source>
        <dbReference type="Proteomes" id="UP001140560"/>
    </source>
</evidence>
<comment type="caution">
    <text evidence="2">The sequence shown here is derived from an EMBL/GenBank/DDBJ whole genome shotgun (WGS) entry which is preliminary data.</text>
</comment>
<proteinExistence type="predicted"/>
<sequence>MELLRELPSSLKPPPPPAQGALAARLRRELLPRANHFLSLCNVGAPEAVSPRHTPGNVQPSFSEHKKRVFGLVPVPGAGRFTGYYSSFEAEFYTISDDRFWGAGNKRFAGDITVESDPVKLGALTYCRCTDAAYVFWEALSQLYADDAEIERVAWVYCRVQPRIVFVREAAMYNETRYLHDILIIHTSSGAKFVFDPTGYQFGFGDYLHEWGQYKRECVDGNLWRECMPRGWIKAFNAETSAEYRLMQAARLEEIDKVKKQSSKVVSARARALVE</sequence>
<organism evidence="2 3">
    <name type="scientific">Neocucurbitaria cava</name>
    <dbReference type="NCBI Taxonomy" id="798079"/>
    <lineage>
        <taxon>Eukaryota</taxon>
        <taxon>Fungi</taxon>
        <taxon>Dikarya</taxon>
        <taxon>Ascomycota</taxon>
        <taxon>Pezizomycotina</taxon>
        <taxon>Dothideomycetes</taxon>
        <taxon>Pleosporomycetidae</taxon>
        <taxon>Pleosporales</taxon>
        <taxon>Pleosporineae</taxon>
        <taxon>Cucurbitariaceae</taxon>
        <taxon>Neocucurbitaria</taxon>
    </lineage>
</organism>
<evidence type="ECO:0000256" key="1">
    <source>
        <dbReference type="SAM" id="MobiDB-lite"/>
    </source>
</evidence>
<dbReference type="EMBL" id="JAPEUY010000020">
    <property type="protein sequence ID" value="KAJ4362914.1"/>
    <property type="molecule type" value="Genomic_DNA"/>
</dbReference>
<reference evidence="2" key="1">
    <citation type="submission" date="2022-10" db="EMBL/GenBank/DDBJ databases">
        <title>Tapping the CABI collections for fungal endophytes: first genome assemblies for Collariella, Neodidymelliopsis, Ascochyta clinopodiicola, Didymella pomorum, Didymosphaeria variabile, Neocosmospora piperis and Neocucurbitaria cava.</title>
        <authorList>
            <person name="Hill R."/>
        </authorList>
    </citation>
    <scope>NUCLEOTIDE SEQUENCE</scope>
    <source>
        <strain evidence="2">IMI 356814</strain>
    </source>
</reference>
<dbReference type="Proteomes" id="UP001140560">
    <property type="component" value="Unassembled WGS sequence"/>
</dbReference>
<evidence type="ECO:0000313" key="2">
    <source>
        <dbReference type="EMBL" id="KAJ4362914.1"/>
    </source>
</evidence>
<gene>
    <name evidence="2" type="ORF">N0V83_010031</name>
</gene>
<name>A0A9W8Y0L8_9PLEO</name>